<evidence type="ECO:0000313" key="3">
    <source>
        <dbReference type="Proteomes" id="UP000580250"/>
    </source>
</evidence>
<feature type="compositionally biased region" description="Basic and acidic residues" evidence="1">
    <location>
        <begin position="374"/>
        <end position="396"/>
    </location>
</feature>
<reference evidence="2 3" key="1">
    <citation type="submission" date="2020-08" db="EMBL/GenBank/DDBJ databases">
        <authorList>
            <person name="Koutsovoulos G."/>
            <person name="Danchin GJ E."/>
        </authorList>
    </citation>
    <scope>NUCLEOTIDE SEQUENCE [LARGE SCALE GENOMIC DNA]</scope>
</reference>
<feature type="region of interest" description="Disordered" evidence="1">
    <location>
        <begin position="374"/>
        <end position="532"/>
    </location>
</feature>
<dbReference type="Proteomes" id="UP000580250">
    <property type="component" value="Unassembled WGS sequence"/>
</dbReference>
<dbReference type="OrthoDB" id="5905916at2759"/>
<feature type="compositionally biased region" description="Acidic residues" evidence="1">
    <location>
        <begin position="458"/>
        <end position="468"/>
    </location>
</feature>
<name>A0A6V7U6Z4_MELEN</name>
<evidence type="ECO:0000313" key="2">
    <source>
        <dbReference type="EMBL" id="CAD2147951.1"/>
    </source>
</evidence>
<feature type="compositionally biased region" description="Polar residues" evidence="1">
    <location>
        <begin position="75"/>
        <end position="85"/>
    </location>
</feature>
<dbReference type="EMBL" id="CAJEWN010000040">
    <property type="protein sequence ID" value="CAD2147951.1"/>
    <property type="molecule type" value="Genomic_DNA"/>
</dbReference>
<feature type="region of interest" description="Disordered" evidence="1">
    <location>
        <begin position="1"/>
        <end position="132"/>
    </location>
</feature>
<comment type="caution">
    <text evidence="2">The sequence shown here is derived from an EMBL/GenBank/DDBJ whole genome shotgun (WGS) entry which is preliminary data.</text>
</comment>
<organism evidence="2 3">
    <name type="scientific">Meloidogyne enterolobii</name>
    <name type="common">Root-knot nematode worm</name>
    <name type="synonym">Meloidogyne mayaguensis</name>
    <dbReference type="NCBI Taxonomy" id="390850"/>
    <lineage>
        <taxon>Eukaryota</taxon>
        <taxon>Metazoa</taxon>
        <taxon>Ecdysozoa</taxon>
        <taxon>Nematoda</taxon>
        <taxon>Chromadorea</taxon>
        <taxon>Rhabditida</taxon>
        <taxon>Tylenchina</taxon>
        <taxon>Tylenchomorpha</taxon>
        <taxon>Tylenchoidea</taxon>
        <taxon>Meloidogynidae</taxon>
        <taxon>Meloidogyninae</taxon>
        <taxon>Meloidogyne</taxon>
    </lineage>
</organism>
<feature type="compositionally biased region" description="Basic and acidic residues" evidence="1">
    <location>
        <begin position="415"/>
        <end position="428"/>
    </location>
</feature>
<evidence type="ECO:0000256" key="1">
    <source>
        <dbReference type="SAM" id="MobiDB-lite"/>
    </source>
</evidence>
<protein>
    <submittedName>
        <fullName evidence="2">Uncharacterized protein</fullName>
    </submittedName>
</protein>
<feature type="compositionally biased region" description="Polar residues" evidence="1">
    <location>
        <begin position="102"/>
        <end position="125"/>
    </location>
</feature>
<dbReference type="AlphaFoldDB" id="A0A6V7U6Z4"/>
<gene>
    <name evidence="2" type="ORF">MENT_LOCUS9151</name>
</gene>
<sequence length="532" mass="61595">MASVPHGNFVPHSSPLSVSYSYGPRSSPMPQNNEKNKDGEVCYTNDVEIQNQRRGHFIQPQRPPKTLPNPLKNLSAQKNSRSILKNPSEGRGESQERRGFKNASNQSLASNSEKKSVNNNTNRQPVQRKETLKTVAFGLTTKLEETVLGKEGKVPATPRDGNKTKTIIFSHEAQTLHKLIQDQKHQIDTLRDTIEDLRAEQENQRVGSRELIDIISALATRLQEVEKQKTTANTSLPLISNLSLKNSNNRQKVDKATSIENVPNNNQEVRQNKENRGNSADLVLHQRNDFLRRLESEMTKNPVFEQRLHSMLRVWSEDSSVPPAIYSKNNNNLPQENEESCGPSMVMRVTTQRQEIFYTSPGRCSNNVRRFPRAENIRDGDRQRHNFRREREENNHKNTKPNIKVVELDDDGEEKENFENEEINDHQGRRTMSKNVRRSEQIGTDEAAEFFPQRQSFEDENDEDDGGDEFFVGGDHQERRGRERDSSHHHHNNTYHHQTFEDNHDNNNNQHHPFTTRRRKREATSTIRNRYR</sequence>
<feature type="compositionally biased region" description="Basic and acidic residues" evidence="1">
    <location>
        <begin position="88"/>
        <end position="99"/>
    </location>
</feature>
<feature type="compositionally biased region" description="Basic and acidic residues" evidence="1">
    <location>
        <begin position="475"/>
        <end position="486"/>
    </location>
</feature>
<accession>A0A6V7U6Z4</accession>
<proteinExistence type="predicted"/>